<reference evidence="1 2" key="1">
    <citation type="submission" date="2024-02" db="EMBL/GenBank/DDBJ databases">
        <authorList>
            <person name="Chen Y."/>
            <person name="Shah S."/>
            <person name="Dougan E. K."/>
            <person name="Thang M."/>
            <person name="Chan C."/>
        </authorList>
    </citation>
    <scope>NUCLEOTIDE SEQUENCE [LARGE SCALE GENOMIC DNA]</scope>
</reference>
<accession>A0ABP0MLP6</accession>
<proteinExistence type="predicted"/>
<gene>
    <name evidence="1" type="ORF">SCF082_LOCUS28540</name>
</gene>
<name>A0ABP0MLP6_9DINO</name>
<comment type="caution">
    <text evidence="1">The sequence shown here is derived from an EMBL/GenBank/DDBJ whole genome shotgun (WGS) entry which is preliminary data.</text>
</comment>
<organism evidence="1 2">
    <name type="scientific">Durusdinium trenchii</name>
    <dbReference type="NCBI Taxonomy" id="1381693"/>
    <lineage>
        <taxon>Eukaryota</taxon>
        <taxon>Sar</taxon>
        <taxon>Alveolata</taxon>
        <taxon>Dinophyceae</taxon>
        <taxon>Suessiales</taxon>
        <taxon>Symbiodiniaceae</taxon>
        <taxon>Durusdinium</taxon>
    </lineage>
</organism>
<keyword evidence="2" id="KW-1185">Reference proteome</keyword>
<protein>
    <submittedName>
        <fullName evidence="1">Uncharacterized protein</fullName>
    </submittedName>
</protein>
<dbReference type="EMBL" id="CAXAMM010022492">
    <property type="protein sequence ID" value="CAK9052118.1"/>
    <property type="molecule type" value="Genomic_DNA"/>
</dbReference>
<evidence type="ECO:0000313" key="1">
    <source>
        <dbReference type="EMBL" id="CAK9052118.1"/>
    </source>
</evidence>
<dbReference type="Proteomes" id="UP001642464">
    <property type="component" value="Unassembled WGS sequence"/>
</dbReference>
<evidence type="ECO:0000313" key="2">
    <source>
        <dbReference type="Proteomes" id="UP001642464"/>
    </source>
</evidence>
<sequence>MAKCWQLLLLSILPHAVGWKRECEVACINYHQFQASLQKAKSKCEKDSDCSGVVDFSGNGGKHALCKTGSDTRQWPKVCVEWKDHSEL</sequence>